<feature type="domain" description="Transketolase-like pyrimidine-binding" evidence="20">
    <location>
        <begin position="358"/>
        <end position="529"/>
    </location>
</feature>
<dbReference type="STRING" id="1004156.AYP45_10675"/>
<evidence type="ECO:0000256" key="4">
    <source>
        <dbReference type="ARBA" id="ARBA00007131"/>
    </source>
</evidence>
<keyword evidence="11 16" id="KW-0786">Thiamine pyrophosphate</keyword>
<feature type="binding site" evidence="16">
    <location>
        <position position="192"/>
    </location>
    <ligand>
        <name>thiamine diphosphate</name>
        <dbReference type="ChEBI" id="CHEBI:58937"/>
    </ligand>
</feature>
<keyword evidence="7 19" id="KW-0808">Transferase</keyword>
<dbReference type="PANTHER" id="PTHR43522:SF2">
    <property type="entry name" value="TRANSKETOLASE 1-RELATED"/>
    <property type="match status" value="1"/>
</dbReference>
<comment type="caution">
    <text evidence="21">The sequence shown here is derived from an EMBL/GenBank/DDBJ whole genome shotgun (WGS) entry which is preliminary data.</text>
</comment>
<accession>A0A1V4ASQ8</accession>
<dbReference type="InterPro" id="IPR009014">
    <property type="entry name" value="Transketo_C/PFOR_II"/>
</dbReference>
<dbReference type="NCBIfam" id="TIGR00232">
    <property type="entry name" value="tktlase_bact"/>
    <property type="match status" value="1"/>
</dbReference>
<comment type="cofactor">
    <cofactor evidence="1">
        <name>Ca(2+)</name>
        <dbReference type="ChEBI" id="CHEBI:29108"/>
    </cofactor>
</comment>
<evidence type="ECO:0000256" key="9">
    <source>
        <dbReference type="ARBA" id="ARBA00022837"/>
    </source>
</evidence>
<dbReference type="Pfam" id="PF02779">
    <property type="entry name" value="Transket_pyr"/>
    <property type="match status" value="1"/>
</dbReference>
<dbReference type="InterPro" id="IPR033247">
    <property type="entry name" value="Transketolase_fam"/>
</dbReference>
<keyword evidence="9 19" id="KW-0106">Calcium</keyword>
<evidence type="ECO:0000256" key="1">
    <source>
        <dbReference type="ARBA" id="ARBA00001913"/>
    </source>
</evidence>
<evidence type="ECO:0000256" key="2">
    <source>
        <dbReference type="ARBA" id="ARBA00001936"/>
    </source>
</evidence>
<dbReference type="GO" id="GO:0004802">
    <property type="term" value="F:transketolase activity"/>
    <property type="evidence" value="ECO:0007669"/>
    <property type="project" value="UniProtKB-UniRule"/>
</dbReference>
<dbReference type="AlphaFoldDB" id="A0A1V4ASQ8"/>
<dbReference type="InterPro" id="IPR029061">
    <property type="entry name" value="THDP-binding"/>
</dbReference>
<comment type="function">
    <text evidence="19">Catalyzes the transfer of a two-carbon ketol group from a ketose donor to an aldose acceptor, via a covalent intermediate with the cofactor thiamine pyrophosphate.</text>
</comment>
<feature type="binding site" evidence="17">
    <location>
        <position position="162"/>
    </location>
    <ligand>
        <name>Mg(2+)</name>
        <dbReference type="ChEBI" id="CHEBI:18420"/>
    </ligand>
</feature>
<feature type="binding site" evidence="15">
    <location>
        <position position="388"/>
    </location>
    <ligand>
        <name>substrate</name>
    </ligand>
</feature>
<dbReference type="InterPro" id="IPR005474">
    <property type="entry name" value="Transketolase_N"/>
</dbReference>
<dbReference type="Pfam" id="PF00456">
    <property type="entry name" value="Transketolase_N"/>
    <property type="match status" value="1"/>
</dbReference>
<dbReference type="GO" id="GO:0005829">
    <property type="term" value="C:cytosol"/>
    <property type="evidence" value="ECO:0007669"/>
    <property type="project" value="TreeGrafter"/>
</dbReference>
<organism evidence="21 22">
    <name type="scientific">Candidatus Brocadia carolinensis</name>
    <dbReference type="NCBI Taxonomy" id="1004156"/>
    <lineage>
        <taxon>Bacteria</taxon>
        <taxon>Pseudomonadati</taxon>
        <taxon>Planctomycetota</taxon>
        <taxon>Candidatus Brocadiia</taxon>
        <taxon>Candidatus Brocadiales</taxon>
        <taxon>Candidatus Brocadiaceae</taxon>
        <taxon>Candidatus Brocadia</taxon>
    </lineage>
</organism>
<evidence type="ECO:0000256" key="6">
    <source>
        <dbReference type="ARBA" id="ARBA00013152"/>
    </source>
</evidence>
<feature type="binding site" evidence="15">
    <location>
        <position position="267"/>
    </location>
    <ligand>
        <name>substrate</name>
    </ligand>
</feature>
<feature type="binding site" evidence="15">
    <location>
        <position position="33"/>
    </location>
    <ligand>
        <name>substrate</name>
    </ligand>
</feature>
<evidence type="ECO:0000256" key="5">
    <source>
        <dbReference type="ARBA" id="ARBA00011738"/>
    </source>
</evidence>
<comment type="catalytic activity">
    <reaction evidence="12 19">
        <text>D-sedoheptulose 7-phosphate + D-glyceraldehyde 3-phosphate = aldehydo-D-ribose 5-phosphate + D-xylulose 5-phosphate</text>
        <dbReference type="Rhea" id="RHEA:10508"/>
        <dbReference type="ChEBI" id="CHEBI:57483"/>
        <dbReference type="ChEBI" id="CHEBI:57737"/>
        <dbReference type="ChEBI" id="CHEBI:58273"/>
        <dbReference type="ChEBI" id="CHEBI:59776"/>
        <dbReference type="EC" id="2.2.1.1"/>
    </reaction>
</comment>
<comment type="cofactor">
    <cofactor evidence="16">
        <name>thiamine diphosphate</name>
        <dbReference type="ChEBI" id="CHEBI:58937"/>
    </cofactor>
    <text evidence="16">Binds 1 thiamine pyrophosphate per subunit. During the reaction, the substrate forms a covalent intermediate with the cofactor.</text>
</comment>
<dbReference type="Gene3D" id="3.40.50.920">
    <property type="match status" value="1"/>
</dbReference>
<reference evidence="21 22" key="1">
    <citation type="journal article" date="2017" name="Water Res.">
        <title>Discovery and metagenomic analysis of an anammox bacterial enrichment related to Candidatus "Brocadia caroliniensis" in a full-scale glycerol-fed nitritation-denitritation separate centrate treatment process.</title>
        <authorList>
            <person name="Park H."/>
            <person name="Brotto A.C."/>
            <person name="van Loosdrecht M.C."/>
            <person name="Chandran K."/>
        </authorList>
    </citation>
    <scope>NUCLEOTIDE SEQUENCE [LARGE SCALE GENOMIC DNA]</scope>
    <source>
        <strain evidence="21">26THWARD</strain>
    </source>
</reference>
<comment type="similarity">
    <text evidence="4 19">Belongs to the transketolase family.</text>
</comment>
<dbReference type="SUPFAM" id="SSF52518">
    <property type="entry name" value="Thiamin diphosphate-binding fold (THDP-binding)"/>
    <property type="match status" value="2"/>
</dbReference>
<dbReference type="PROSITE" id="PS00802">
    <property type="entry name" value="TRANSKETOLASE_2"/>
    <property type="match status" value="1"/>
</dbReference>
<evidence type="ECO:0000313" key="22">
    <source>
        <dbReference type="Proteomes" id="UP000189681"/>
    </source>
</evidence>
<feature type="site" description="Important for catalytic activity" evidence="18">
    <location>
        <position position="33"/>
    </location>
</feature>
<feature type="binding site" evidence="15">
    <location>
        <position position="361"/>
    </location>
    <ligand>
        <name>substrate</name>
    </ligand>
</feature>
<evidence type="ECO:0000256" key="16">
    <source>
        <dbReference type="PIRSR" id="PIRSR605478-3"/>
    </source>
</evidence>
<comment type="cofactor">
    <cofactor evidence="3">
        <name>Co(2+)</name>
        <dbReference type="ChEBI" id="CHEBI:48828"/>
    </cofactor>
</comment>
<comment type="subunit">
    <text evidence="5 19">Homodimer.</text>
</comment>
<dbReference type="PANTHER" id="PTHR43522">
    <property type="entry name" value="TRANSKETOLASE"/>
    <property type="match status" value="1"/>
</dbReference>
<name>A0A1V4ASQ8_9BACT</name>
<feature type="binding site" evidence="16">
    <location>
        <position position="73"/>
    </location>
    <ligand>
        <name>thiamine diphosphate</name>
        <dbReference type="ChEBI" id="CHEBI:58937"/>
    </ligand>
</feature>
<feature type="site" description="Important for catalytic activity" evidence="18">
    <location>
        <position position="267"/>
    </location>
</feature>
<keyword evidence="10 17" id="KW-0460">Magnesium</keyword>
<dbReference type="InterPro" id="IPR005478">
    <property type="entry name" value="Transketolase_bac-like"/>
</dbReference>
<proteinExistence type="inferred from homology"/>
<protein>
    <recommendedName>
        <fullName evidence="6 13">Transketolase</fullName>
        <ecNumber evidence="6 13">2.2.1.1</ecNumber>
    </recommendedName>
</protein>
<feature type="binding site" evidence="15">
    <location>
        <position position="473"/>
    </location>
    <ligand>
        <name>substrate</name>
    </ligand>
</feature>
<dbReference type="InterPro" id="IPR005475">
    <property type="entry name" value="Transketolase-like_Pyr-bd"/>
</dbReference>
<gene>
    <name evidence="21" type="ORF">AYP45_10675</name>
</gene>
<feature type="binding site" evidence="15">
    <location>
        <position position="465"/>
    </location>
    <ligand>
        <name>substrate</name>
    </ligand>
</feature>
<dbReference type="FunFam" id="3.40.50.920:FF:000003">
    <property type="entry name" value="Transketolase"/>
    <property type="match status" value="1"/>
</dbReference>
<evidence type="ECO:0000256" key="13">
    <source>
        <dbReference type="NCBIfam" id="TIGR00232"/>
    </source>
</evidence>
<evidence type="ECO:0000256" key="19">
    <source>
        <dbReference type="RuleBase" id="RU004996"/>
    </source>
</evidence>
<dbReference type="InterPro" id="IPR055152">
    <property type="entry name" value="Transketolase-like_C_2"/>
</dbReference>
<dbReference type="InterPro" id="IPR049557">
    <property type="entry name" value="Transketolase_CS"/>
</dbReference>
<feature type="binding site" evidence="16">
    <location>
        <position position="163"/>
    </location>
    <ligand>
        <name>thiamine diphosphate</name>
        <dbReference type="ChEBI" id="CHEBI:58937"/>
    </ligand>
</feature>
<dbReference type="EMBL" id="AYTS01000095">
    <property type="protein sequence ID" value="OOP56145.1"/>
    <property type="molecule type" value="Genomic_DNA"/>
</dbReference>
<evidence type="ECO:0000256" key="7">
    <source>
        <dbReference type="ARBA" id="ARBA00022679"/>
    </source>
</evidence>
<feature type="binding site" evidence="17">
    <location>
        <position position="194"/>
    </location>
    <ligand>
        <name>Mg(2+)</name>
        <dbReference type="ChEBI" id="CHEBI:18420"/>
    </ligand>
</feature>
<keyword evidence="8 17" id="KW-0479">Metal-binding</keyword>
<comment type="cofactor">
    <cofactor evidence="2">
        <name>Mn(2+)</name>
        <dbReference type="ChEBI" id="CHEBI:29035"/>
    </cofactor>
</comment>
<dbReference type="InterPro" id="IPR020826">
    <property type="entry name" value="Transketolase_BS"/>
</dbReference>
<dbReference type="Pfam" id="PF22613">
    <property type="entry name" value="Transketolase_C_1"/>
    <property type="match status" value="1"/>
</dbReference>
<feature type="binding site" evidence="17">
    <location>
        <position position="192"/>
    </location>
    <ligand>
        <name>Mg(2+)</name>
        <dbReference type="ChEBI" id="CHEBI:18420"/>
    </ligand>
</feature>
<evidence type="ECO:0000256" key="11">
    <source>
        <dbReference type="ARBA" id="ARBA00023052"/>
    </source>
</evidence>
<dbReference type="CDD" id="cd02012">
    <property type="entry name" value="TPP_TK"/>
    <property type="match status" value="1"/>
</dbReference>
<evidence type="ECO:0000259" key="20">
    <source>
        <dbReference type="SMART" id="SM00861"/>
    </source>
</evidence>
<comment type="cofactor">
    <cofactor evidence="19">
        <name>Mg(2+)</name>
        <dbReference type="ChEBI" id="CHEBI:18420"/>
    </cofactor>
    <cofactor evidence="19">
        <name>Ca(2+)</name>
        <dbReference type="ChEBI" id="CHEBI:29108"/>
    </cofactor>
    <cofactor evidence="19">
        <name>Mn(2+)</name>
        <dbReference type="ChEBI" id="CHEBI:29035"/>
    </cofactor>
    <cofactor evidence="19">
        <name>Co(2+)</name>
        <dbReference type="ChEBI" id="CHEBI:48828"/>
    </cofactor>
    <text evidence="19">Binds 1 Mg(2+) ion per subunit. Can also utilize other divalent metal cations, such as Ca(2+), Mn(2+) and Co(2+).</text>
</comment>
<evidence type="ECO:0000256" key="8">
    <source>
        <dbReference type="ARBA" id="ARBA00022723"/>
    </source>
</evidence>
<dbReference type="FunFam" id="3.40.50.970:FF:000045">
    <property type="entry name" value="Transketolase"/>
    <property type="match status" value="1"/>
</dbReference>
<evidence type="ECO:0000256" key="10">
    <source>
        <dbReference type="ARBA" id="ARBA00022842"/>
    </source>
</evidence>
<evidence type="ECO:0000256" key="3">
    <source>
        <dbReference type="ARBA" id="ARBA00001941"/>
    </source>
</evidence>
<comment type="cofactor">
    <cofactor evidence="17">
        <name>Mg(2+)</name>
        <dbReference type="ChEBI" id="CHEBI:18420"/>
    </cofactor>
    <text evidence="17">Binds 1 Mg(2+) ion per subunit. Can also utilize other divalent metal cations, such as Ca(2+), Mn(2+) and Co(2+).</text>
</comment>
<feature type="binding site" evidence="15">
    <location>
        <position position="524"/>
    </location>
    <ligand>
        <name>substrate</name>
    </ligand>
</feature>
<dbReference type="FunFam" id="3.40.50.970:FF:000004">
    <property type="entry name" value="Transketolase"/>
    <property type="match status" value="1"/>
</dbReference>
<evidence type="ECO:0000256" key="15">
    <source>
        <dbReference type="PIRSR" id="PIRSR605478-2"/>
    </source>
</evidence>
<evidence type="ECO:0000256" key="12">
    <source>
        <dbReference type="ARBA" id="ARBA00049473"/>
    </source>
</evidence>
<dbReference type="CDD" id="cd07033">
    <property type="entry name" value="TPP_PYR_DXS_TK_like"/>
    <property type="match status" value="1"/>
</dbReference>
<feature type="active site" description="Proton donor" evidence="14">
    <location>
        <position position="415"/>
    </location>
</feature>
<dbReference type="GO" id="GO:0046872">
    <property type="term" value="F:metal ion binding"/>
    <property type="evidence" value="ECO:0007669"/>
    <property type="project" value="UniProtKB-KW"/>
</dbReference>
<feature type="binding site" evidence="16">
    <location>
        <begin position="121"/>
        <end position="123"/>
    </location>
    <ligand>
        <name>thiamine diphosphate</name>
        <dbReference type="ChEBI" id="CHEBI:58937"/>
    </ligand>
</feature>
<dbReference type="SMART" id="SM00861">
    <property type="entry name" value="Transket_pyr"/>
    <property type="match status" value="1"/>
</dbReference>
<feature type="binding site" evidence="16">
    <location>
        <position position="267"/>
    </location>
    <ligand>
        <name>thiamine diphosphate</name>
        <dbReference type="ChEBI" id="CHEBI:58937"/>
    </ligand>
</feature>
<evidence type="ECO:0000313" key="21">
    <source>
        <dbReference type="EMBL" id="OOP56145.1"/>
    </source>
</evidence>
<dbReference type="PROSITE" id="PS00801">
    <property type="entry name" value="TRANSKETOLASE_1"/>
    <property type="match status" value="1"/>
</dbReference>
<evidence type="ECO:0000256" key="18">
    <source>
        <dbReference type="PIRSR" id="PIRSR605478-5"/>
    </source>
</evidence>
<dbReference type="SUPFAM" id="SSF52922">
    <property type="entry name" value="TK C-terminal domain-like"/>
    <property type="match status" value="1"/>
</dbReference>
<feature type="binding site" evidence="15">
    <location>
        <position position="477"/>
    </location>
    <ligand>
        <name>substrate</name>
    </ligand>
</feature>
<sequence length="670" mass="73639">MLIQKIDKEKLNLAANTLRMLSADAVEKAQSGHPGLPMGCADIAFVLWMQFLRFCPHDPQWPNRDRFVLSAGHGSTLLYSLLHLFGYDVSLEDLKQFRQFGSKTPGHPEYGHTPGVEVTTGPLGQGFANGVGMALAERILAERFNKDGNMIIRHHIYGIVSDGDLMEGITSEAASFAGHLGLSNIIYIYDSNQISIEGNTSLTFTEDVGKRFEAYNWRVTKIDGHNHTEIAEALEAARNEKERPSLIIARTHIGKGSPNKQDKASVHGEPLGAKELELTKENIGWPKSPAFYIPDEVLHLCRSRIAELKEEYTQWQDLFKKQIKDNPNLSQTWSAFFKKEIPDDLELELLKTIKKDSIATRSASGDMMQVIAQRMPSFIGGSADLSPSTKTYIKGSPSVEKNQFSGINIHFGIREHAMGAILNGLALSGGVIPFGSTFLMFADYMRPPIRLAALMKIQVIYVFTHDSIFVGEDGPTHQPIEHLASLRAIPNLLVIRPSDATETAAAWIAALNHKDGPTALILTRQDLPVIVRSIYPSQSQLKCGAYILKDSSKPPEIILLATGSEVSIALDATLQLQGKGIQARLLSVPSFELFRSSSEEYRNSILPPGCRKRVAIEAAGKSSWYELVGLDGLIIGIDGYGASAPAKALAEHYGITSKNILSEIAKKWGM</sequence>
<dbReference type="GO" id="GO:0006098">
    <property type="term" value="P:pentose-phosphate shunt"/>
    <property type="evidence" value="ECO:0007669"/>
    <property type="project" value="TreeGrafter"/>
</dbReference>
<dbReference type="EC" id="2.2.1.1" evidence="6 13"/>
<evidence type="ECO:0000256" key="14">
    <source>
        <dbReference type="PIRSR" id="PIRSR605478-1"/>
    </source>
</evidence>
<evidence type="ECO:0000256" key="17">
    <source>
        <dbReference type="PIRSR" id="PIRSR605478-4"/>
    </source>
</evidence>
<dbReference type="Gene3D" id="3.40.50.970">
    <property type="match status" value="2"/>
</dbReference>
<dbReference type="Proteomes" id="UP000189681">
    <property type="component" value="Unassembled WGS sequence"/>
</dbReference>
<feature type="binding site" evidence="16">
    <location>
        <position position="441"/>
    </location>
    <ligand>
        <name>thiamine diphosphate</name>
        <dbReference type="ChEBI" id="CHEBI:58937"/>
    </ligand>
</feature>